<evidence type="ECO:0000313" key="1">
    <source>
        <dbReference type="EMBL" id="KKN20271.1"/>
    </source>
</evidence>
<dbReference type="SMART" id="SM00028">
    <property type="entry name" value="TPR"/>
    <property type="match status" value="1"/>
</dbReference>
<reference evidence="1" key="1">
    <citation type="journal article" date="2015" name="Nature">
        <title>Complex archaea that bridge the gap between prokaryotes and eukaryotes.</title>
        <authorList>
            <person name="Spang A."/>
            <person name="Saw J.H."/>
            <person name="Jorgensen S.L."/>
            <person name="Zaremba-Niedzwiedzka K."/>
            <person name="Martijn J."/>
            <person name="Lind A.E."/>
            <person name="van Eijk R."/>
            <person name="Schleper C."/>
            <person name="Guy L."/>
            <person name="Ettema T.J."/>
        </authorList>
    </citation>
    <scope>NUCLEOTIDE SEQUENCE</scope>
</reference>
<dbReference type="PROSITE" id="PS50293">
    <property type="entry name" value="TPR_REGION"/>
    <property type="match status" value="1"/>
</dbReference>
<protein>
    <submittedName>
        <fullName evidence="1">Uncharacterized protein</fullName>
    </submittedName>
</protein>
<dbReference type="Pfam" id="PF13424">
    <property type="entry name" value="TPR_12"/>
    <property type="match status" value="1"/>
</dbReference>
<dbReference type="InterPro" id="IPR019734">
    <property type="entry name" value="TPR_rpt"/>
</dbReference>
<dbReference type="PROSITE" id="PS50005">
    <property type="entry name" value="TPR"/>
    <property type="match status" value="1"/>
</dbReference>
<dbReference type="Gene3D" id="1.25.40.10">
    <property type="entry name" value="Tetratricopeptide repeat domain"/>
    <property type="match status" value="1"/>
</dbReference>
<dbReference type="AlphaFoldDB" id="A0A0F9R4S8"/>
<proteinExistence type="predicted"/>
<comment type="caution">
    <text evidence="1">The sequence shown here is derived from an EMBL/GenBank/DDBJ whole genome shotgun (WGS) entry which is preliminary data.</text>
</comment>
<sequence>MSCSEKILQLAKKTHEKKWETTALNNIGEILRTHGNYPEALKRYREALQIDEQLGDIGGKAICLSNIATIHYVQGDYPKALKKFE</sequence>
<name>A0A0F9R4S8_9ZZZZ</name>
<dbReference type="SUPFAM" id="SSF48452">
    <property type="entry name" value="TPR-like"/>
    <property type="match status" value="1"/>
</dbReference>
<dbReference type="InterPro" id="IPR011990">
    <property type="entry name" value="TPR-like_helical_dom_sf"/>
</dbReference>
<organism evidence="1">
    <name type="scientific">marine sediment metagenome</name>
    <dbReference type="NCBI Taxonomy" id="412755"/>
    <lineage>
        <taxon>unclassified sequences</taxon>
        <taxon>metagenomes</taxon>
        <taxon>ecological metagenomes</taxon>
    </lineage>
</organism>
<dbReference type="PANTHER" id="PTHR10098">
    <property type="entry name" value="RAPSYN-RELATED"/>
    <property type="match status" value="1"/>
</dbReference>
<dbReference type="EMBL" id="LAZR01003258">
    <property type="protein sequence ID" value="KKN20271.1"/>
    <property type="molecule type" value="Genomic_DNA"/>
</dbReference>
<accession>A0A0F9R4S8</accession>
<gene>
    <name evidence="1" type="ORF">LCGC14_0937260</name>
</gene>
<dbReference type="PANTHER" id="PTHR10098:SF108">
    <property type="entry name" value="TETRATRICOPEPTIDE REPEAT PROTEIN 28"/>
    <property type="match status" value="1"/>
</dbReference>